<dbReference type="GO" id="GO:0036431">
    <property type="term" value="F:dCMP kinase activity"/>
    <property type="evidence" value="ECO:0007669"/>
    <property type="project" value="InterPro"/>
</dbReference>
<accession>A0A644XEB1</accession>
<feature type="domain" description="Cytidylate kinase" evidence="9">
    <location>
        <begin position="6"/>
        <end position="220"/>
    </location>
</feature>
<dbReference type="GO" id="GO:0036430">
    <property type="term" value="F:CMP kinase activity"/>
    <property type="evidence" value="ECO:0007669"/>
    <property type="project" value="RHEA"/>
</dbReference>
<evidence type="ECO:0000256" key="7">
    <source>
        <dbReference type="ARBA" id="ARBA00047615"/>
    </source>
</evidence>
<dbReference type="GO" id="GO:0015949">
    <property type="term" value="P:nucleobase-containing small molecule interconversion"/>
    <property type="evidence" value="ECO:0007669"/>
    <property type="project" value="TreeGrafter"/>
</dbReference>
<dbReference type="EC" id="2.7.4.25" evidence="2"/>
<dbReference type="GO" id="GO:0005524">
    <property type="term" value="F:ATP binding"/>
    <property type="evidence" value="ECO:0007669"/>
    <property type="project" value="UniProtKB-KW"/>
</dbReference>
<dbReference type="NCBIfam" id="TIGR00017">
    <property type="entry name" value="cmk"/>
    <property type="match status" value="1"/>
</dbReference>
<dbReference type="EMBL" id="VSSQ01002277">
    <property type="protein sequence ID" value="MPM14429.1"/>
    <property type="molecule type" value="Genomic_DNA"/>
</dbReference>
<dbReference type="PANTHER" id="PTHR21299">
    <property type="entry name" value="CYTIDYLATE KINASE/PANTOATE-BETA-ALANINE LIGASE"/>
    <property type="match status" value="1"/>
</dbReference>
<dbReference type="InterPro" id="IPR003136">
    <property type="entry name" value="Cytidylate_kin"/>
</dbReference>
<evidence type="ECO:0000256" key="4">
    <source>
        <dbReference type="ARBA" id="ARBA00022741"/>
    </source>
</evidence>
<comment type="catalytic activity">
    <reaction evidence="8">
        <text>CMP + ATP = CDP + ADP</text>
        <dbReference type="Rhea" id="RHEA:11600"/>
        <dbReference type="ChEBI" id="CHEBI:30616"/>
        <dbReference type="ChEBI" id="CHEBI:58069"/>
        <dbReference type="ChEBI" id="CHEBI:60377"/>
        <dbReference type="ChEBI" id="CHEBI:456216"/>
        <dbReference type="EC" id="2.7.4.25"/>
    </reaction>
</comment>
<dbReference type="PANTHER" id="PTHR21299:SF2">
    <property type="entry name" value="CYTIDYLATE KINASE"/>
    <property type="match status" value="1"/>
</dbReference>
<dbReference type="Gene3D" id="3.40.50.300">
    <property type="entry name" value="P-loop containing nucleotide triphosphate hydrolases"/>
    <property type="match status" value="1"/>
</dbReference>
<comment type="similarity">
    <text evidence="1">Belongs to the cytidylate kinase family. Type 1 subfamily.</text>
</comment>
<dbReference type="GO" id="GO:0005829">
    <property type="term" value="C:cytosol"/>
    <property type="evidence" value="ECO:0007669"/>
    <property type="project" value="TreeGrafter"/>
</dbReference>
<reference evidence="10" key="1">
    <citation type="submission" date="2019-08" db="EMBL/GenBank/DDBJ databases">
        <authorList>
            <person name="Kucharzyk K."/>
            <person name="Murdoch R.W."/>
            <person name="Higgins S."/>
            <person name="Loffler F."/>
        </authorList>
    </citation>
    <scope>NUCLEOTIDE SEQUENCE</scope>
</reference>
<comment type="catalytic activity">
    <reaction evidence="7">
        <text>dCMP + ATP = dCDP + ADP</text>
        <dbReference type="Rhea" id="RHEA:25094"/>
        <dbReference type="ChEBI" id="CHEBI:30616"/>
        <dbReference type="ChEBI" id="CHEBI:57566"/>
        <dbReference type="ChEBI" id="CHEBI:58593"/>
        <dbReference type="ChEBI" id="CHEBI:456216"/>
        <dbReference type="EC" id="2.7.4.25"/>
    </reaction>
</comment>
<evidence type="ECO:0000256" key="8">
    <source>
        <dbReference type="ARBA" id="ARBA00048478"/>
    </source>
</evidence>
<dbReference type="HAMAP" id="MF_00238">
    <property type="entry name" value="Cytidyl_kinase_type1"/>
    <property type="match status" value="1"/>
</dbReference>
<gene>
    <name evidence="10" type="primary">cmk_26</name>
    <name evidence="10" type="ORF">SDC9_60791</name>
</gene>
<evidence type="ECO:0000313" key="10">
    <source>
        <dbReference type="EMBL" id="MPM14429.1"/>
    </source>
</evidence>
<evidence type="ECO:0000256" key="5">
    <source>
        <dbReference type="ARBA" id="ARBA00022777"/>
    </source>
</evidence>
<keyword evidence="6" id="KW-0067">ATP-binding</keyword>
<evidence type="ECO:0000256" key="2">
    <source>
        <dbReference type="ARBA" id="ARBA00012906"/>
    </source>
</evidence>
<dbReference type="SUPFAM" id="SSF52540">
    <property type="entry name" value="P-loop containing nucleoside triphosphate hydrolases"/>
    <property type="match status" value="1"/>
</dbReference>
<keyword evidence="4" id="KW-0547">Nucleotide-binding</keyword>
<proteinExistence type="inferred from homology"/>
<protein>
    <recommendedName>
        <fullName evidence="2">(d)CMP kinase</fullName>
        <ecNumber evidence="2">2.7.4.25</ecNumber>
    </recommendedName>
</protein>
<dbReference type="Pfam" id="PF02224">
    <property type="entry name" value="Cytidylate_kin"/>
    <property type="match status" value="1"/>
</dbReference>
<organism evidence="10">
    <name type="scientific">bioreactor metagenome</name>
    <dbReference type="NCBI Taxonomy" id="1076179"/>
    <lineage>
        <taxon>unclassified sequences</taxon>
        <taxon>metagenomes</taxon>
        <taxon>ecological metagenomes</taxon>
    </lineage>
</organism>
<keyword evidence="5 10" id="KW-0418">Kinase</keyword>
<sequence>MNYKSIAIDGPSGAGKSTLAKKLAEELGFLYVDTGAIYRTVGLYAFRNNISSTDAAGVTALLKNIKIDLRHGGDGLQHMFLGGTDVTDEIRRHEISKYASDVSAVPAVRAFLLDMQRSLARTHNVIMDGRDIATVVLPQADVKLFLTASPEVRAERRYLELKEKGNTADYETVLSDLKQRDFNDSTRTEAPLRQAEDAILVDTTDYTLKESFRVMLDLIRERLAT</sequence>
<dbReference type="InterPro" id="IPR011994">
    <property type="entry name" value="Cytidylate_kinase_dom"/>
</dbReference>
<evidence type="ECO:0000256" key="1">
    <source>
        <dbReference type="ARBA" id="ARBA00009427"/>
    </source>
</evidence>
<evidence type="ECO:0000259" key="9">
    <source>
        <dbReference type="Pfam" id="PF02224"/>
    </source>
</evidence>
<dbReference type="InterPro" id="IPR027417">
    <property type="entry name" value="P-loop_NTPase"/>
</dbReference>
<dbReference type="AlphaFoldDB" id="A0A644XEB1"/>
<name>A0A644XEB1_9ZZZZ</name>
<dbReference type="CDD" id="cd02020">
    <property type="entry name" value="CMPK"/>
    <property type="match status" value="1"/>
</dbReference>
<evidence type="ECO:0000256" key="3">
    <source>
        <dbReference type="ARBA" id="ARBA00022679"/>
    </source>
</evidence>
<keyword evidence="3 10" id="KW-0808">Transferase</keyword>
<evidence type="ECO:0000256" key="6">
    <source>
        <dbReference type="ARBA" id="ARBA00022840"/>
    </source>
</evidence>
<comment type="caution">
    <text evidence="10">The sequence shown here is derived from an EMBL/GenBank/DDBJ whole genome shotgun (WGS) entry which is preliminary data.</text>
</comment>